<protein>
    <recommendedName>
        <fullName evidence="3">DUF2007 domain-containing protein</fullName>
    </recommendedName>
</protein>
<sequence>MSWITIRTTSTRWEAELMEQLLSAQEIPTRLVDCGVVSYFGMGSPTAVQVALEHRWSALLLLSEIEEISDE</sequence>
<evidence type="ECO:0000313" key="2">
    <source>
        <dbReference type="Proteomes" id="UP000183940"/>
    </source>
</evidence>
<dbReference type="STRING" id="1925591.BI308_07320"/>
<reference evidence="1" key="1">
    <citation type="submission" date="2016-10" db="EMBL/GenBank/DDBJ databases">
        <title>CRISPR-Cas defence system in Roseofilum reptotaenium: evidence of a bacteriophage-cyanobacterium arms race in the coral black band disease.</title>
        <authorList>
            <person name="Buerger P."/>
            <person name="Wood-Charlson E.M."/>
            <person name="Weynberg K.D."/>
            <person name="Willis B."/>
            <person name="Van Oppen M.J."/>
        </authorList>
    </citation>
    <scope>NUCLEOTIDE SEQUENCE [LARGE SCALE GENOMIC DNA]</scope>
    <source>
        <strain evidence="1">AO1-A</strain>
    </source>
</reference>
<comment type="caution">
    <text evidence="1">The sequence shown here is derived from an EMBL/GenBank/DDBJ whole genome shotgun (WGS) entry which is preliminary data.</text>
</comment>
<organism evidence="1 2">
    <name type="scientific">Roseofilum reptotaenium AO1-A</name>
    <dbReference type="NCBI Taxonomy" id="1925591"/>
    <lineage>
        <taxon>Bacteria</taxon>
        <taxon>Bacillati</taxon>
        <taxon>Cyanobacteriota</taxon>
        <taxon>Cyanophyceae</taxon>
        <taxon>Desertifilales</taxon>
        <taxon>Desertifilaceae</taxon>
        <taxon>Roseofilum</taxon>
    </lineage>
</organism>
<accession>A0A1L9QUA8</accession>
<keyword evidence="2" id="KW-1185">Reference proteome</keyword>
<evidence type="ECO:0008006" key="3">
    <source>
        <dbReference type="Google" id="ProtNLM"/>
    </source>
</evidence>
<dbReference type="Proteomes" id="UP000183940">
    <property type="component" value="Unassembled WGS sequence"/>
</dbReference>
<gene>
    <name evidence="1" type="ORF">BI308_07320</name>
</gene>
<proteinExistence type="predicted"/>
<evidence type="ECO:0000313" key="1">
    <source>
        <dbReference type="EMBL" id="OJJ26206.1"/>
    </source>
</evidence>
<dbReference type="AlphaFoldDB" id="A0A1L9QUA8"/>
<name>A0A1L9QUA8_9CYAN</name>
<dbReference type="EMBL" id="MLAW01000009">
    <property type="protein sequence ID" value="OJJ26206.1"/>
    <property type="molecule type" value="Genomic_DNA"/>
</dbReference>